<keyword evidence="2" id="KW-1185">Reference proteome</keyword>
<evidence type="ECO:0000313" key="2">
    <source>
        <dbReference type="Proteomes" id="UP000028990"/>
    </source>
</evidence>
<reference evidence="1 2" key="1">
    <citation type="submission" date="2013-11" db="EMBL/GenBank/DDBJ databases">
        <title>The Damaraland mole rat (Fukomys damarensis) genome and evolution of African mole rats.</title>
        <authorList>
            <person name="Gladyshev V.N."/>
            <person name="Fang X."/>
        </authorList>
    </citation>
    <scope>NUCLEOTIDE SEQUENCE [LARGE SCALE GENOMIC DNA]</scope>
    <source>
        <tissue evidence="1">Liver</tissue>
    </source>
</reference>
<proteinExistence type="predicted"/>
<sequence>MERMPFLHLAWVVEIGDERRGREGSNLLCVCPMDDETGDNRENKEEGNSGFLQATQATLDVFYQASGVEEKGNEPVLLPSQETTVKTRVLTAASERSHQNLNFATCLLNDLFQPSVSISYR</sequence>
<evidence type="ECO:0000313" key="1">
    <source>
        <dbReference type="EMBL" id="KFO33832.1"/>
    </source>
</evidence>
<dbReference type="AlphaFoldDB" id="A0A091DRW8"/>
<dbReference type="EMBL" id="KN122054">
    <property type="protein sequence ID" value="KFO33832.1"/>
    <property type="molecule type" value="Genomic_DNA"/>
</dbReference>
<accession>A0A091DRW8</accession>
<organism evidence="1 2">
    <name type="scientific">Fukomys damarensis</name>
    <name type="common">Damaraland mole rat</name>
    <name type="synonym">Cryptomys damarensis</name>
    <dbReference type="NCBI Taxonomy" id="885580"/>
    <lineage>
        <taxon>Eukaryota</taxon>
        <taxon>Metazoa</taxon>
        <taxon>Chordata</taxon>
        <taxon>Craniata</taxon>
        <taxon>Vertebrata</taxon>
        <taxon>Euteleostomi</taxon>
        <taxon>Mammalia</taxon>
        <taxon>Eutheria</taxon>
        <taxon>Euarchontoglires</taxon>
        <taxon>Glires</taxon>
        <taxon>Rodentia</taxon>
        <taxon>Hystricomorpha</taxon>
        <taxon>Bathyergidae</taxon>
        <taxon>Fukomys</taxon>
    </lineage>
</organism>
<protein>
    <submittedName>
        <fullName evidence="1">Uncharacterized protein</fullName>
    </submittedName>
</protein>
<name>A0A091DRW8_FUKDA</name>
<gene>
    <name evidence="1" type="ORF">H920_04826</name>
</gene>
<dbReference type="Proteomes" id="UP000028990">
    <property type="component" value="Unassembled WGS sequence"/>
</dbReference>